<accession>A0A8S4RRP9</accession>
<evidence type="ECO:0000313" key="2">
    <source>
        <dbReference type="Proteomes" id="UP000838756"/>
    </source>
</evidence>
<organism evidence="1 2">
    <name type="scientific">Pararge aegeria aegeria</name>
    <dbReference type="NCBI Taxonomy" id="348720"/>
    <lineage>
        <taxon>Eukaryota</taxon>
        <taxon>Metazoa</taxon>
        <taxon>Ecdysozoa</taxon>
        <taxon>Arthropoda</taxon>
        <taxon>Hexapoda</taxon>
        <taxon>Insecta</taxon>
        <taxon>Pterygota</taxon>
        <taxon>Neoptera</taxon>
        <taxon>Endopterygota</taxon>
        <taxon>Lepidoptera</taxon>
        <taxon>Glossata</taxon>
        <taxon>Ditrysia</taxon>
        <taxon>Papilionoidea</taxon>
        <taxon>Nymphalidae</taxon>
        <taxon>Satyrinae</taxon>
        <taxon>Satyrini</taxon>
        <taxon>Parargina</taxon>
        <taxon>Pararge</taxon>
    </lineage>
</organism>
<proteinExistence type="predicted"/>
<sequence>MSVSKTKAEAGAFGHISNTVSLRGQCNKEFWGLKVLEWRPRTGKRSVGRPPMRWTDDIRRVAGSRWRQAAQDLQKTYVQQLTAILVEMMIKEFYYY</sequence>
<dbReference type="Proteomes" id="UP000838756">
    <property type="component" value="Unassembled WGS sequence"/>
</dbReference>
<protein>
    <submittedName>
        <fullName evidence="1">Jg14273 protein</fullName>
    </submittedName>
</protein>
<keyword evidence="2" id="KW-1185">Reference proteome</keyword>
<name>A0A8S4RRP9_9NEOP</name>
<comment type="caution">
    <text evidence="1">The sequence shown here is derived from an EMBL/GenBank/DDBJ whole genome shotgun (WGS) entry which is preliminary data.</text>
</comment>
<dbReference type="OrthoDB" id="407509at2759"/>
<dbReference type="AlphaFoldDB" id="A0A8S4RRP9"/>
<gene>
    <name evidence="1" type="primary">jg14273</name>
    <name evidence="1" type="ORF">PAEG_LOCUS16884</name>
</gene>
<dbReference type="EMBL" id="CAKXAJ010025493">
    <property type="protein sequence ID" value="CAH2240287.1"/>
    <property type="molecule type" value="Genomic_DNA"/>
</dbReference>
<evidence type="ECO:0000313" key="1">
    <source>
        <dbReference type="EMBL" id="CAH2240287.1"/>
    </source>
</evidence>
<reference evidence="1" key="1">
    <citation type="submission" date="2022-03" db="EMBL/GenBank/DDBJ databases">
        <authorList>
            <person name="Lindestad O."/>
        </authorList>
    </citation>
    <scope>NUCLEOTIDE SEQUENCE</scope>
</reference>